<sequence>MRIRIPTITLNNKIDIPVIGLGTWKSKGNETYNIVKEALLMGFRHIDCAAFYQNEKEIGNAIRECINNEKSGIKREQLYITSKLWNTKHRPECVEAACKESLKDLSLDYLDLYLMHWPMAYKEGPALVPIDNRRKVLYSSVKYVDTWKAMEELVKNNLTKSIAVCNFNKRQIETLLKDATIKPVINQVECHPFLNQSNLKNFCNKNDIQITCFSPLGSRDRPWAKRGEAAVLDNEVILRLSKKYKKSQAQIVLRYQFQRGNISIPKTARKERLSENANIFDYTLKQEDMELIDSLNINYRYIADRDHPDYPFRDPF</sequence>
<proteinExistence type="inferred from homology"/>
<dbReference type="SUPFAM" id="SSF51430">
    <property type="entry name" value="NAD(P)-linked oxidoreductase"/>
    <property type="match status" value="1"/>
</dbReference>
<feature type="binding site" evidence="5">
    <location>
        <position position="116"/>
    </location>
    <ligand>
        <name>substrate</name>
    </ligand>
</feature>
<dbReference type="EMBL" id="JARPUR010000006">
    <property type="protein sequence ID" value="KAK4874595.1"/>
    <property type="molecule type" value="Genomic_DNA"/>
</dbReference>
<dbReference type="FunFam" id="3.20.20.100:FF:000006">
    <property type="entry name" value="Aldo-keto reductase family 1 member A1"/>
    <property type="match status" value="1"/>
</dbReference>
<dbReference type="Gene3D" id="3.20.20.100">
    <property type="entry name" value="NADP-dependent oxidoreductase domain"/>
    <property type="match status" value="1"/>
</dbReference>
<evidence type="ECO:0000256" key="4">
    <source>
        <dbReference type="PIRSR" id="PIRSR000097-1"/>
    </source>
</evidence>
<dbReference type="PANTHER" id="PTHR43827:SF14">
    <property type="entry name" value="NADP-DEPENDENT OXIDOREDUCTASE DOMAIN-CONTAINING PROTEIN"/>
    <property type="match status" value="1"/>
</dbReference>
<feature type="site" description="Lowers pKa of active site Tyr" evidence="6">
    <location>
        <position position="83"/>
    </location>
</feature>
<evidence type="ECO:0000256" key="1">
    <source>
        <dbReference type="ARBA" id="ARBA00007905"/>
    </source>
</evidence>
<keyword evidence="9" id="KW-1185">Reference proteome</keyword>
<dbReference type="Pfam" id="PF00248">
    <property type="entry name" value="Aldo_ket_red"/>
    <property type="match status" value="1"/>
</dbReference>
<feature type="active site" description="Proton donor" evidence="4">
    <location>
        <position position="52"/>
    </location>
</feature>
<evidence type="ECO:0000313" key="9">
    <source>
        <dbReference type="Proteomes" id="UP001353858"/>
    </source>
</evidence>
<keyword evidence="2" id="KW-0521">NADP</keyword>
<protein>
    <recommendedName>
        <fullName evidence="7">NADP-dependent oxidoreductase domain-containing protein</fullName>
    </recommendedName>
</protein>
<evidence type="ECO:0000256" key="6">
    <source>
        <dbReference type="PIRSR" id="PIRSR000097-3"/>
    </source>
</evidence>
<dbReference type="InterPro" id="IPR018170">
    <property type="entry name" value="Aldo/ket_reductase_CS"/>
</dbReference>
<reference evidence="9" key="1">
    <citation type="submission" date="2023-01" db="EMBL/GenBank/DDBJ databases">
        <title>Key to firefly adult light organ development and bioluminescence: homeobox transcription factors regulate luciferase expression and transportation to peroxisome.</title>
        <authorList>
            <person name="Fu X."/>
        </authorList>
    </citation>
    <scope>NUCLEOTIDE SEQUENCE [LARGE SCALE GENOMIC DNA]</scope>
</reference>
<evidence type="ECO:0000256" key="5">
    <source>
        <dbReference type="PIRSR" id="PIRSR000097-2"/>
    </source>
</evidence>
<evidence type="ECO:0000256" key="3">
    <source>
        <dbReference type="ARBA" id="ARBA00023002"/>
    </source>
</evidence>
<feature type="domain" description="NADP-dependent oxidoreductase" evidence="7">
    <location>
        <begin position="19"/>
        <end position="296"/>
    </location>
</feature>
<organism evidence="8 9">
    <name type="scientific">Aquatica leii</name>
    <dbReference type="NCBI Taxonomy" id="1421715"/>
    <lineage>
        <taxon>Eukaryota</taxon>
        <taxon>Metazoa</taxon>
        <taxon>Ecdysozoa</taxon>
        <taxon>Arthropoda</taxon>
        <taxon>Hexapoda</taxon>
        <taxon>Insecta</taxon>
        <taxon>Pterygota</taxon>
        <taxon>Neoptera</taxon>
        <taxon>Endopterygota</taxon>
        <taxon>Coleoptera</taxon>
        <taxon>Polyphaga</taxon>
        <taxon>Elateriformia</taxon>
        <taxon>Elateroidea</taxon>
        <taxon>Lampyridae</taxon>
        <taxon>Luciolinae</taxon>
        <taxon>Aquatica</taxon>
    </lineage>
</organism>
<dbReference type="InterPro" id="IPR020471">
    <property type="entry name" value="AKR"/>
</dbReference>
<dbReference type="PIRSF" id="PIRSF000097">
    <property type="entry name" value="AKR"/>
    <property type="match status" value="1"/>
</dbReference>
<dbReference type="PROSITE" id="PS00798">
    <property type="entry name" value="ALDOKETO_REDUCTASE_1"/>
    <property type="match status" value="1"/>
</dbReference>
<dbReference type="AlphaFoldDB" id="A0AAN7Q0B4"/>
<dbReference type="InterPro" id="IPR036812">
    <property type="entry name" value="NAD(P)_OxRdtase_dom_sf"/>
</dbReference>
<comment type="similarity">
    <text evidence="1">Belongs to the aldo/keto reductase family.</text>
</comment>
<evidence type="ECO:0000256" key="2">
    <source>
        <dbReference type="ARBA" id="ARBA00022857"/>
    </source>
</evidence>
<accession>A0AAN7Q0B4</accession>
<dbReference type="PANTHER" id="PTHR43827">
    <property type="entry name" value="2,5-DIKETO-D-GLUCONIC ACID REDUCTASE"/>
    <property type="match status" value="1"/>
</dbReference>
<evidence type="ECO:0000313" key="8">
    <source>
        <dbReference type="EMBL" id="KAK4874595.1"/>
    </source>
</evidence>
<keyword evidence="3" id="KW-0560">Oxidoreductase</keyword>
<dbReference type="GO" id="GO:0016491">
    <property type="term" value="F:oxidoreductase activity"/>
    <property type="evidence" value="ECO:0007669"/>
    <property type="project" value="UniProtKB-KW"/>
</dbReference>
<comment type="caution">
    <text evidence="8">The sequence shown here is derived from an EMBL/GenBank/DDBJ whole genome shotgun (WGS) entry which is preliminary data.</text>
</comment>
<dbReference type="InterPro" id="IPR023210">
    <property type="entry name" value="NADP_OxRdtase_dom"/>
</dbReference>
<evidence type="ECO:0000259" key="7">
    <source>
        <dbReference type="Pfam" id="PF00248"/>
    </source>
</evidence>
<dbReference type="Proteomes" id="UP001353858">
    <property type="component" value="Unassembled WGS sequence"/>
</dbReference>
<dbReference type="PRINTS" id="PR00069">
    <property type="entry name" value="ALDKETRDTASE"/>
</dbReference>
<gene>
    <name evidence="8" type="ORF">RN001_013955</name>
</gene>
<name>A0AAN7Q0B4_9COLE</name>